<accession>A0A8H3FG45</accession>
<sequence>MSDKMKRRHHTTKQGRPSPSGRKEANIGAAAADATATSTPLYTADDGSSIPQDRSPDRHDRADEGNYKLEKDGKWQIDKKKQA</sequence>
<feature type="compositionally biased region" description="Low complexity" evidence="1">
    <location>
        <begin position="29"/>
        <end position="39"/>
    </location>
</feature>
<evidence type="ECO:0000313" key="3">
    <source>
        <dbReference type="Proteomes" id="UP000664534"/>
    </source>
</evidence>
<dbReference type="EMBL" id="CAJPDT010000032">
    <property type="protein sequence ID" value="CAF9923055.1"/>
    <property type="molecule type" value="Genomic_DNA"/>
</dbReference>
<evidence type="ECO:0000313" key="2">
    <source>
        <dbReference type="EMBL" id="CAF9923055.1"/>
    </source>
</evidence>
<name>A0A8H3FG45_9LECA</name>
<reference evidence="2" key="1">
    <citation type="submission" date="2021-03" db="EMBL/GenBank/DDBJ databases">
        <authorList>
            <person name="Tagirdzhanova G."/>
        </authorList>
    </citation>
    <scope>NUCLEOTIDE SEQUENCE</scope>
</reference>
<gene>
    <name evidence="2" type="ORF">IMSHALPRED_005840</name>
</gene>
<dbReference type="Proteomes" id="UP000664534">
    <property type="component" value="Unassembled WGS sequence"/>
</dbReference>
<protein>
    <submittedName>
        <fullName evidence="2">Uncharacterized protein</fullName>
    </submittedName>
</protein>
<feature type="compositionally biased region" description="Basic and acidic residues" evidence="1">
    <location>
        <begin position="54"/>
        <end position="83"/>
    </location>
</feature>
<dbReference type="AlphaFoldDB" id="A0A8H3FG45"/>
<feature type="compositionally biased region" description="Basic residues" evidence="1">
    <location>
        <begin position="1"/>
        <end position="13"/>
    </location>
</feature>
<organism evidence="2 3">
    <name type="scientific">Imshaugia aleurites</name>
    <dbReference type="NCBI Taxonomy" id="172621"/>
    <lineage>
        <taxon>Eukaryota</taxon>
        <taxon>Fungi</taxon>
        <taxon>Dikarya</taxon>
        <taxon>Ascomycota</taxon>
        <taxon>Pezizomycotina</taxon>
        <taxon>Lecanoromycetes</taxon>
        <taxon>OSLEUM clade</taxon>
        <taxon>Lecanoromycetidae</taxon>
        <taxon>Lecanorales</taxon>
        <taxon>Lecanorineae</taxon>
        <taxon>Parmeliaceae</taxon>
        <taxon>Imshaugia</taxon>
    </lineage>
</organism>
<comment type="caution">
    <text evidence="2">The sequence shown here is derived from an EMBL/GenBank/DDBJ whole genome shotgun (WGS) entry which is preliminary data.</text>
</comment>
<keyword evidence="3" id="KW-1185">Reference proteome</keyword>
<evidence type="ECO:0000256" key="1">
    <source>
        <dbReference type="SAM" id="MobiDB-lite"/>
    </source>
</evidence>
<proteinExistence type="predicted"/>
<feature type="region of interest" description="Disordered" evidence="1">
    <location>
        <begin position="1"/>
        <end position="83"/>
    </location>
</feature>